<comment type="cofactor">
    <cofactor evidence="1">
        <name>Co(2+)</name>
        <dbReference type="ChEBI" id="CHEBI:48828"/>
    </cofactor>
</comment>
<accession>A0AAE8SZN8</accession>
<evidence type="ECO:0000256" key="3">
    <source>
        <dbReference type="ARBA" id="ARBA00022723"/>
    </source>
</evidence>
<feature type="domain" description="Chitin-binding type-1" evidence="11">
    <location>
        <begin position="104"/>
        <end position="150"/>
    </location>
</feature>
<feature type="transmembrane region" description="Helical" evidence="10">
    <location>
        <begin position="199"/>
        <end position="220"/>
    </location>
</feature>
<organism evidence="12 13">
    <name type="scientific">Cephalotrichum gorgonifer</name>
    <dbReference type="NCBI Taxonomy" id="2041049"/>
    <lineage>
        <taxon>Eukaryota</taxon>
        <taxon>Fungi</taxon>
        <taxon>Dikarya</taxon>
        <taxon>Ascomycota</taxon>
        <taxon>Pezizomycotina</taxon>
        <taxon>Sordariomycetes</taxon>
        <taxon>Hypocreomycetidae</taxon>
        <taxon>Microascales</taxon>
        <taxon>Microascaceae</taxon>
        <taxon>Cephalotrichum</taxon>
    </lineage>
</organism>
<dbReference type="Gene3D" id="3.30.60.10">
    <property type="entry name" value="Endochitinase-like"/>
    <property type="match status" value="2"/>
</dbReference>
<keyword evidence="13" id="KW-1185">Reference proteome</keyword>
<keyword evidence="4" id="KW-0732">Signal</keyword>
<dbReference type="SMART" id="SM00270">
    <property type="entry name" value="ChtBD1"/>
    <property type="match status" value="2"/>
</dbReference>
<feature type="disulfide bond" evidence="8">
    <location>
        <begin position="71"/>
        <end position="85"/>
    </location>
</feature>
<dbReference type="InterPro" id="IPR036861">
    <property type="entry name" value="Endochitinase-like_sf"/>
</dbReference>
<evidence type="ECO:0000259" key="11">
    <source>
        <dbReference type="PROSITE" id="PS50941"/>
    </source>
</evidence>
<keyword evidence="3" id="KW-0479">Metal-binding</keyword>
<dbReference type="AlphaFoldDB" id="A0AAE8SZN8"/>
<keyword evidence="7" id="KW-0170">Cobalt</keyword>
<dbReference type="CDD" id="cd11618">
    <property type="entry name" value="ChtBD1_1"/>
    <property type="match status" value="2"/>
</dbReference>
<keyword evidence="10" id="KW-1133">Transmembrane helix</keyword>
<keyword evidence="10" id="KW-0472">Membrane</keyword>
<keyword evidence="10" id="KW-0812">Transmembrane</keyword>
<evidence type="ECO:0000256" key="8">
    <source>
        <dbReference type="PROSITE-ProRule" id="PRU00261"/>
    </source>
</evidence>
<name>A0AAE8SZN8_9PEZI</name>
<dbReference type="SUPFAM" id="SSF57016">
    <property type="entry name" value="Plant lectins/antimicrobial peptides"/>
    <property type="match status" value="2"/>
</dbReference>
<evidence type="ECO:0000256" key="6">
    <source>
        <dbReference type="ARBA" id="ARBA00023277"/>
    </source>
</evidence>
<feature type="region of interest" description="Disordered" evidence="9">
    <location>
        <begin position="156"/>
        <end position="190"/>
    </location>
</feature>
<keyword evidence="8" id="KW-1015">Disulfide bond</keyword>
<keyword evidence="5" id="KW-0378">Hydrolase</keyword>
<keyword evidence="2 8" id="KW-0147">Chitin-binding</keyword>
<comment type="caution">
    <text evidence="12">The sequence shown here is derived from an EMBL/GenBank/DDBJ whole genome shotgun (WGS) entry which is preliminary data.</text>
</comment>
<dbReference type="EMBL" id="ONZQ02000018">
    <property type="protein sequence ID" value="SPO07003.1"/>
    <property type="molecule type" value="Genomic_DNA"/>
</dbReference>
<evidence type="ECO:0000256" key="1">
    <source>
        <dbReference type="ARBA" id="ARBA00001941"/>
    </source>
</evidence>
<protein>
    <recommendedName>
        <fullName evidence="11">Chitin-binding type-1 domain-containing protein</fullName>
    </recommendedName>
</protein>
<dbReference type="Proteomes" id="UP001187682">
    <property type="component" value="Unassembled WGS sequence"/>
</dbReference>
<feature type="region of interest" description="Disordered" evidence="9">
    <location>
        <begin position="227"/>
        <end position="249"/>
    </location>
</feature>
<evidence type="ECO:0000256" key="9">
    <source>
        <dbReference type="SAM" id="MobiDB-lite"/>
    </source>
</evidence>
<dbReference type="GO" id="GO:0008061">
    <property type="term" value="F:chitin binding"/>
    <property type="evidence" value="ECO:0007669"/>
    <property type="project" value="UniProtKB-UniRule"/>
</dbReference>
<dbReference type="PANTHER" id="PTHR46471:SF2">
    <property type="entry name" value="CHITIN DEACETYLASE-RELATED"/>
    <property type="match status" value="1"/>
</dbReference>
<dbReference type="GO" id="GO:0016787">
    <property type="term" value="F:hydrolase activity"/>
    <property type="evidence" value="ECO:0007669"/>
    <property type="project" value="UniProtKB-KW"/>
</dbReference>
<evidence type="ECO:0000256" key="4">
    <source>
        <dbReference type="ARBA" id="ARBA00022729"/>
    </source>
</evidence>
<evidence type="ECO:0000256" key="7">
    <source>
        <dbReference type="ARBA" id="ARBA00023285"/>
    </source>
</evidence>
<dbReference type="InterPro" id="IPR001002">
    <property type="entry name" value="Chitin-bd_1"/>
</dbReference>
<evidence type="ECO:0000313" key="12">
    <source>
        <dbReference type="EMBL" id="SPO07003.1"/>
    </source>
</evidence>
<comment type="caution">
    <text evidence="8">Lacks conserved residue(s) required for the propagation of feature annotation.</text>
</comment>
<keyword evidence="6" id="KW-0119">Carbohydrate metabolism</keyword>
<evidence type="ECO:0000313" key="13">
    <source>
        <dbReference type="Proteomes" id="UP001187682"/>
    </source>
</evidence>
<sequence length="287" mass="29009">MRASTRDFAFIGLAAFCGLSCATVGANVLYQGEHRPSRRQFRLGSSKDGNCGIVHGSDTPTTCLGSDFGDCCSRLGFCGNTTSYCGGGCQPDYGTCGDSSISTDGSCGGSKGLTCLGSEEGDCCSEKGFCGETSVYCGAGCQSAFGYCDGDNSTNSDSPASDSNSGPAGSDGLATSSTPELADNNGEEDSGGISMGAKIGLGAGIPVGVLLAGGLATWVISRRRKRDAGAAVKDTEDEKKISPPVSPPIYEVEDAGPTPELAAQAKPGNIGGGNAVVYEMPAEPYRR</sequence>
<dbReference type="GO" id="GO:0046872">
    <property type="term" value="F:metal ion binding"/>
    <property type="evidence" value="ECO:0007669"/>
    <property type="project" value="UniProtKB-KW"/>
</dbReference>
<evidence type="ECO:0000256" key="10">
    <source>
        <dbReference type="SAM" id="Phobius"/>
    </source>
</evidence>
<feature type="disulfide bond" evidence="8">
    <location>
        <begin position="123"/>
        <end position="137"/>
    </location>
</feature>
<feature type="compositionally biased region" description="Polar residues" evidence="9">
    <location>
        <begin position="156"/>
        <end position="179"/>
    </location>
</feature>
<reference evidence="12" key="1">
    <citation type="submission" date="2018-03" db="EMBL/GenBank/DDBJ databases">
        <authorList>
            <person name="Guldener U."/>
        </authorList>
    </citation>
    <scope>NUCLEOTIDE SEQUENCE</scope>
</reference>
<evidence type="ECO:0000256" key="2">
    <source>
        <dbReference type="ARBA" id="ARBA00022669"/>
    </source>
</evidence>
<proteinExistence type="predicted"/>
<evidence type="ECO:0000256" key="5">
    <source>
        <dbReference type="ARBA" id="ARBA00022801"/>
    </source>
</evidence>
<gene>
    <name evidence="12" type="ORF">DNG_09697</name>
</gene>
<dbReference type="PROSITE" id="PS50941">
    <property type="entry name" value="CHIT_BIND_I_2"/>
    <property type="match status" value="2"/>
</dbReference>
<dbReference type="PANTHER" id="PTHR46471">
    <property type="entry name" value="CHITIN DEACETYLASE"/>
    <property type="match status" value="1"/>
</dbReference>
<feature type="domain" description="Chitin-binding type-1" evidence="11">
    <location>
        <begin position="48"/>
        <end position="98"/>
    </location>
</feature>